<evidence type="ECO:0000313" key="4">
    <source>
        <dbReference type="Proteomes" id="UP000301309"/>
    </source>
</evidence>
<keyword evidence="3" id="KW-0378">Hydrolase</keyword>
<reference evidence="3 4" key="1">
    <citation type="journal article" date="2020" name="Int. J. Syst. Evol. Microbiol.">
        <title>Reclassification of Streptomyces castelarensis and Streptomyces sporoclivatus as later heterotypic synonyms of Streptomyces antimycoticus.</title>
        <authorList>
            <person name="Komaki H."/>
            <person name="Tamura T."/>
        </authorList>
    </citation>
    <scope>NUCLEOTIDE SEQUENCE [LARGE SCALE GENOMIC DNA]</scope>
    <source>
        <strain evidence="3 4">NBRC 13459</strain>
    </source>
</reference>
<comment type="similarity">
    <text evidence="1">Belongs to the thioesterase family.</text>
</comment>
<dbReference type="RefSeq" id="WP_137975789.1">
    <property type="nucleotide sequence ID" value="NZ_BAAASO010000032.1"/>
</dbReference>
<dbReference type="PANTHER" id="PTHR11487">
    <property type="entry name" value="THIOESTERASE"/>
    <property type="match status" value="1"/>
</dbReference>
<dbReference type="OrthoDB" id="8480037at2"/>
<dbReference type="GO" id="GO:0008610">
    <property type="term" value="P:lipid biosynthetic process"/>
    <property type="evidence" value="ECO:0007669"/>
    <property type="project" value="TreeGrafter"/>
</dbReference>
<dbReference type="PANTHER" id="PTHR11487:SF0">
    <property type="entry name" value="S-ACYL FATTY ACID SYNTHASE THIOESTERASE, MEDIUM CHAIN"/>
    <property type="match status" value="1"/>
</dbReference>
<dbReference type="InterPro" id="IPR001031">
    <property type="entry name" value="Thioesterase"/>
</dbReference>
<dbReference type="SUPFAM" id="SSF53474">
    <property type="entry name" value="alpha/beta-Hydrolases"/>
    <property type="match status" value="1"/>
</dbReference>
<dbReference type="AlphaFoldDB" id="A0A4D4KL21"/>
<organism evidence="3 4">
    <name type="scientific">Streptomyces violaceusniger</name>
    <dbReference type="NCBI Taxonomy" id="68280"/>
    <lineage>
        <taxon>Bacteria</taxon>
        <taxon>Bacillati</taxon>
        <taxon>Actinomycetota</taxon>
        <taxon>Actinomycetes</taxon>
        <taxon>Kitasatosporales</taxon>
        <taxon>Streptomycetaceae</taxon>
        <taxon>Streptomyces</taxon>
        <taxon>Streptomyces violaceusniger group</taxon>
    </lineage>
</organism>
<dbReference type="InterPro" id="IPR029058">
    <property type="entry name" value="AB_hydrolase_fold"/>
</dbReference>
<dbReference type="Gene3D" id="3.40.50.1820">
    <property type="entry name" value="alpha/beta hydrolase"/>
    <property type="match status" value="1"/>
</dbReference>
<sequence length="263" mass="28567">MNAFVRPRRLDDPVLRLVVIHHAGGSAAAYHPLIHHLPHDWELLLLDLPGRGKRHAEAPLESMARLAETAAEAVEPWATGPPLALFGHSLGALVAAETARCLEDGGTAPVWVGVSGRPAPNAREVAGRLHPDMADDHLMKRLKEMGGIPARIDEVPGFRERFLRLLRSDLRALASYRPAPGRRRLTAALTAMSATSDPLAPLAELGAWGRETTGELRQRIFPGGHFHFLDDAFARLGEVLVEEIQHVIGSSASARAAPFREVV</sequence>
<dbReference type="Pfam" id="PF00975">
    <property type="entry name" value="Thioesterase"/>
    <property type="match status" value="1"/>
</dbReference>
<accession>A0A4D4KL21</accession>
<feature type="domain" description="Thioesterase" evidence="2">
    <location>
        <begin position="16"/>
        <end position="232"/>
    </location>
</feature>
<dbReference type="InterPro" id="IPR012223">
    <property type="entry name" value="TEII"/>
</dbReference>
<name>A0A4D4KL21_STRVO</name>
<dbReference type="GO" id="GO:0016787">
    <property type="term" value="F:hydrolase activity"/>
    <property type="evidence" value="ECO:0007669"/>
    <property type="project" value="UniProtKB-KW"/>
</dbReference>
<keyword evidence="4" id="KW-1185">Reference proteome</keyword>
<evidence type="ECO:0000259" key="2">
    <source>
        <dbReference type="Pfam" id="PF00975"/>
    </source>
</evidence>
<dbReference type="EMBL" id="BJHW01000001">
    <property type="protein sequence ID" value="GDY49655.1"/>
    <property type="molecule type" value="Genomic_DNA"/>
</dbReference>
<gene>
    <name evidence="3" type="primary">rifR_1</name>
    <name evidence="3" type="ORF">SVIO_002780</name>
</gene>
<proteinExistence type="inferred from homology"/>
<evidence type="ECO:0000256" key="1">
    <source>
        <dbReference type="ARBA" id="ARBA00007169"/>
    </source>
</evidence>
<evidence type="ECO:0000313" key="3">
    <source>
        <dbReference type="EMBL" id="GDY49655.1"/>
    </source>
</evidence>
<protein>
    <submittedName>
        <fullName evidence="3">Oleoyl-ACP hydrolase</fullName>
    </submittedName>
</protein>
<dbReference type="Proteomes" id="UP000301309">
    <property type="component" value="Unassembled WGS sequence"/>
</dbReference>
<comment type="caution">
    <text evidence="3">The sequence shown here is derived from an EMBL/GenBank/DDBJ whole genome shotgun (WGS) entry which is preliminary data.</text>
</comment>